<protein>
    <submittedName>
        <fullName evidence="2">Colicin E3/pyocin S6 family cytotoxin</fullName>
    </submittedName>
</protein>
<comment type="caution">
    <text evidence="2">The sequence shown here is derived from an EMBL/GenBank/DDBJ whole genome shotgun (WGS) entry which is preliminary data.</text>
</comment>
<evidence type="ECO:0000313" key="3">
    <source>
        <dbReference type="Proteomes" id="UP001333818"/>
    </source>
</evidence>
<gene>
    <name evidence="2" type="ORF">V2H45_21990</name>
</gene>
<evidence type="ECO:0000313" key="2">
    <source>
        <dbReference type="EMBL" id="MEE3719418.1"/>
    </source>
</evidence>
<accession>A0AAW9Q4H7</accession>
<dbReference type="RefSeq" id="WP_330485854.1">
    <property type="nucleotide sequence ID" value="NZ_JAZBJZ010000132.1"/>
</dbReference>
<keyword evidence="3" id="KW-1185">Reference proteome</keyword>
<sequence length="84" mass="9907">MSHIPPPSVLKAFPETHLVKSKTFIQGTRKLRRRWQEANGSIYEWDYRHGTVEKYDKSGRHLREYHPETGILLKPADPNRKVEP</sequence>
<dbReference type="GO" id="GO:0016788">
    <property type="term" value="F:hydrolase activity, acting on ester bonds"/>
    <property type="evidence" value="ECO:0007669"/>
    <property type="project" value="InterPro"/>
</dbReference>
<dbReference type="EMBL" id="JAZBJZ010000132">
    <property type="protein sequence ID" value="MEE3719418.1"/>
    <property type="molecule type" value="Genomic_DNA"/>
</dbReference>
<dbReference type="Proteomes" id="UP001333818">
    <property type="component" value="Unassembled WGS sequence"/>
</dbReference>
<dbReference type="InterPro" id="IPR009105">
    <property type="entry name" value="Colicin_E3_ribonuclease"/>
</dbReference>
<feature type="domain" description="Colicin E3-like ribonuclease" evidence="1">
    <location>
        <begin position="4"/>
        <end position="83"/>
    </location>
</feature>
<dbReference type="Pfam" id="PF09000">
    <property type="entry name" value="Cytotoxic"/>
    <property type="match status" value="1"/>
</dbReference>
<evidence type="ECO:0000259" key="1">
    <source>
        <dbReference type="Pfam" id="PF09000"/>
    </source>
</evidence>
<dbReference type="GO" id="GO:0003723">
    <property type="term" value="F:RNA binding"/>
    <property type="evidence" value="ECO:0007669"/>
    <property type="project" value="InterPro"/>
</dbReference>
<dbReference type="GO" id="GO:0043022">
    <property type="term" value="F:ribosome binding"/>
    <property type="evidence" value="ECO:0007669"/>
    <property type="project" value="InterPro"/>
</dbReference>
<reference evidence="2" key="1">
    <citation type="submission" date="2024-01" db="EMBL/GenBank/DDBJ databases">
        <title>Bank of Algae and Cyanobacteria of the Azores (BACA) strain genomes.</title>
        <authorList>
            <person name="Luz R."/>
            <person name="Cordeiro R."/>
            <person name="Fonseca A."/>
            <person name="Goncalves V."/>
        </authorList>
    </citation>
    <scope>NUCLEOTIDE SEQUENCE</scope>
    <source>
        <strain evidence="2">BACA0141</strain>
    </source>
</reference>
<dbReference type="InterPro" id="IPR036725">
    <property type="entry name" value="ColE3_ribonuclease_sf"/>
</dbReference>
<dbReference type="SUPFAM" id="SSF63840">
    <property type="entry name" value="Ribonuclease domain of colicin E3"/>
    <property type="match status" value="1"/>
</dbReference>
<organism evidence="2 3">
    <name type="scientific">Tumidithrix elongata BACA0141</name>
    <dbReference type="NCBI Taxonomy" id="2716417"/>
    <lineage>
        <taxon>Bacteria</taxon>
        <taxon>Bacillati</taxon>
        <taxon>Cyanobacteriota</taxon>
        <taxon>Cyanophyceae</taxon>
        <taxon>Pseudanabaenales</taxon>
        <taxon>Pseudanabaenaceae</taxon>
        <taxon>Tumidithrix</taxon>
        <taxon>Tumidithrix elongata</taxon>
    </lineage>
</organism>
<dbReference type="Gene3D" id="3.10.380.10">
    <property type="entry name" value="Colicin E3-like ribonuclease domain"/>
    <property type="match status" value="1"/>
</dbReference>
<name>A0AAW9Q4H7_9CYAN</name>
<dbReference type="AlphaFoldDB" id="A0AAW9Q4H7"/>
<proteinExistence type="predicted"/>